<accession>A0A0B1Z3S0</accession>
<dbReference type="PANTHER" id="PTHR38834">
    <property type="entry name" value="PERIPLASMIC SUBSTRATE BINDING PROTEIN FAMILY 3"/>
    <property type="match status" value="1"/>
</dbReference>
<dbReference type="EMBL" id="JQGJ01000003">
    <property type="protein sequence ID" value="KHK65639.1"/>
    <property type="molecule type" value="Genomic_DNA"/>
</dbReference>
<sequence>MRHFPMLCSWVFLALISFQSQADTIEVVTEDSLYAYLRDDKLAGPGIHIAAEILKQADLGDFHMALYPWARAYEMALREPNVLIFPLDRTPAREKLFKWVGEIHRSTSRLYKLRETAPISIASLEEAKQYSIGVIRNDAKQVYLQDRGFSRLVVSANNHDNFQKLLNRQVQLVPMPENTARLMSQDAQMDFNLLEQVYSLDEQPHRVYLAFSLGTPDETVAKAQRAFEQLKASGEVERIMKQKR</sequence>
<dbReference type="SUPFAM" id="SSF53850">
    <property type="entry name" value="Periplasmic binding protein-like II"/>
    <property type="match status" value="1"/>
</dbReference>
<organism evidence="2 3">
    <name type="scientific">Pseudomonas frederiksbergensis</name>
    <dbReference type="NCBI Taxonomy" id="104087"/>
    <lineage>
        <taxon>Bacteria</taxon>
        <taxon>Pseudomonadati</taxon>
        <taxon>Pseudomonadota</taxon>
        <taxon>Gammaproteobacteria</taxon>
        <taxon>Pseudomonadales</taxon>
        <taxon>Pseudomonadaceae</taxon>
        <taxon>Pseudomonas</taxon>
    </lineage>
</organism>
<feature type="signal peptide" evidence="1">
    <location>
        <begin position="1"/>
        <end position="22"/>
    </location>
</feature>
<dbReference type="OrthoDB" id="8587856at2"/>
<dbReference type="PANTHER" id="PTHR38834:SF3">
    <property type="entry name" value="SOLUTE-BINDING PROTEIN FAMILY 3_N-TERMINAL DOMAIN-CONTAINING PROTEIN"/>
    <property type="match status" value="1"/>
</dbReference>
<evidence type="ECO:0000256" key="1">
    <source>
        <dbReference type="SAM" id="SignalP"/>
    </source>
</evidence>
<comment type="caution">
    <text evidence="2">The sequence shown here is derived from an EMBL/GenBank/DDBJ whole genome shotgun (WGS) entry which is preliminary data.</text>
</comment>
<name>A0A0B1Z3S0_9PSED</name>
<evidence type="ECO:0000313" key="2">
    <source>
        <dbReference type="EMBL" id="KHK65639.1"/>
    </source>
</evidence>
<dbReference type="RefSeq" id="WP_039589850.1">
    <property type="nucleotide sequence ID" value="NZ_CP142104.1"/>
</dbReference>
<feature type="chain" id="PRO_5002065273" evidence="1">
    <location>
        <begin position="23"/>
        <end position="244"/>
    </location>
</feature>
<evidence type="ECO:0000313" key="3">
    <source>
        <dbReference type="Proteomes" id="UP000030949"/>
    </source>
</evidence>
<reference evidence="3" key="1">
    <citation type="submission" date="2015-03" db="EMBL/GenBank/DDBJ databases">
        <title>Pseudomonas frederiksbergensis hydrocarbon degrader.</title>
        <authorList>
            <person name="Brown L.M."/>
            <person name="Ruiz O.N."/>
            <person name="Mueller S."/>
            <person name="Gunasekera T.S."/>
        </authorList>
    </citation>
    <scope>NUCLEOTIDE SEQUENCE [LARGE SCALE GENOMIC DNA]</scope>
    <source>
        <strain evidence="3">SI8</strain>
    </source>
</reference>
<dbReference type="AlphaFoldDB" id="A0A0B1Z3S0"/>
<proteinExistence type="predicted"/>
<protein>
    <submittedName>
        <fullName evidence="2">ABC transporter substrate-binding protein</fullName>
    </submittedName>
</protein>
<dbReference type="Gene3D" id="3.40.190.10">
    <property type="entry name" value="Periplasmic binding protein-like II"/>
    <property type="match status" value="2"/>
</dbReference>
<dbReference type="Proteomes" id="UP000030949">
    <property type="component" value="Unassembled WGS sequence"/>
</dbReference>
<keyword evidence="1" id="KW-0732">Signal</keyword>
<gene>
    <name evidence="2" type="ORF">JZ00_07105</name>
</gene>